<dbReference type="RefSeq" id="XP_030069096.1">
    <property type="nucleotide sequence ID" value="XM_030213236.1"/>
</dbReference>
<dbReference type="RefSeq" id="XP_030069095.1">
    <property type="nucleotide sequence ID" value="XM_030213235.1"/>
</dbReference>
<feature type="domain" description="C2H2-type" evidence="13">
    <location>
        <begin position="165"/>
        <end position="192"/>
    </location>
</feature>
<evidence type="ECO:0000256" key="1">
    <source>
        <dbReference type="ARBA" id="ARBA00004123"/>
    </source>
</evidence>
<evidence type="ECO:0000256" key="11">
    <source>
        <dbReference type="PROSITE-ProRule" id="PRU00042"/>
    </source>
</evidence>
<keyword evidence="7" id="KW-0805">Transcription regulation</keyword>
<accession>A0A6P7YX26</accession>
<feature type="region of interest" description="Disordered" evidence="12">
    <location>
        <begin position="302"/>
        <end position="325"/>
    </location>
</feature>
<name>A0A6P7YX26_9AMPH</name>
<evidence type="ECO:0000313" key="14">
    <source>
        <dbReference type="Proteomes" id="UP000515156"/>
    </source>
</evidence>
<feature type="domain" description="C2H2-type" evidence="13">
    <location>
        <begin position="221"/>
        <end position="248"/>
    </location>
</feature>
<reference evidence="15 16" key="1">
    <citation type="submission" date="2025-04" db="UniProtKB">
        <authorList>
            <consortium name="RefSeq"/>
        </authorList>
    </citation>
    <scope>IDENTIFICATION</scope>
</reference>
<dbReference type="InterPro" id="IPR036236">
    <property type="entry name" value="Znf_C2H2_sf"/>
</dbReference>
<proteinExistence type="inferred from homology"/>
<dbReference type="SUPFAM" id="SSF57667">
    <property type="entry name" value="beta-beta-alpha zinc fingers"/>
    <property type="match status" value="4"/>
</dbReference>
<dbReference type="GO" id="GO:0005634">
    <property type="term" value="C:nucleus"/>
    <property type="evidence" value="ECO:0007669"/>
    <property type="project" value="UniProtKB-SubCell"/>
</dbReference>
<dbReference type="PROSITE" id="PS50157">
    <property type="entry name" value="ZINC_FINGER_C2H2_2"/>
    <property type="match status" value="6"/>
</dbReference>
<evidence type="ECO:0000256" key="8">
    <source>
        <dbReference type="ARBA" id="ARBA00023125"/>
    </source>
</evidence>
<keyword evidence="4" id="KW-0677">Repeat</keyword>
<evidence type="ECO:0000256" key="3">
    <source>
        <dbReference type="ARBA" id="ARBA00022723"/>
    </source>
</evidence>
<dbReference type="Proteomes" id="UP000515156">
    <property type="component" value="Chromosome 8"/>
</dbReference>
<evidence type="ECO:0000256" key="12">
    <source>
        <dbReference type="SAM" id="MobiDB-lite"/>
    </source>
</evidence>
<sequence length="325" mass="37778">MMELGDQQPRYTYEMMNKQQAKHKPESMSSPMGKTVQRNKQQDTRKNISETCLPEKYNKTNFPIEGKSCLTNLLHFFEEVNKHVDKEDLSHKENGESYQAKESEDGQYRILSVSGCHRSWRAPTRRRRTEPTKERLYKCTDCEKRFLYPSKLATHRWTHSSERPYKCSECPKSFSYPSKLAAHRQTHTGERPYTCSQCQKGFSHRSKLAAHHWIHTKQRPYKCSECPKSFCYPSKLAVHRQTHTGERPYTCSQCEKSFCYPSKLAAHKQIHMVVAAAGGAPFPCTECGKSFRQLRNLQLHQRNHKGENLGEGEKGFESQEGLRAH</sequence>
<dbReference type="Pfam" id="PF00096">
    <property type="entry name" value="zf-C2H2"/>
    <property type="match status" value="5"/>
</dbReference>
<comment type="subcellular location">
    <subcellularLocation>
        <location evidence="1">Nucleus</location>
    </subcellularLocation>
</comment>
<dbReference type="FunFam" id="3.30.160.60:FF:001016">
    <property type="entry name" value="zinc finger protein 850-like"/>
    <property type="match status" value="1"/>
</dbReference>
<evidence type="ECO:0000256" key="7">
    <source>
        <dbReference type="ARBA" id="ARBA00023015"/>
    </source>
</evidence>
<protein>
    <submittedName>
        <fullName evidence="15 16">Zinc finger protein 575 isoform X1</fullName>
    </submittedName>
</protein>
<keyword evidence="8" id="KW-0238">DNA-binding</keyword>
<keyword evidence="6" id="KW-0862">Zinc</keyword>
<dbReference type="GO" id="GO:0008270">
    <property type="term" value="F:zinc ion binding"/>
    <property type="evidence" value="ECO:0007669"/>
    <property type="project" value="UniProtKB-KW"/>
</dbReference>
<keyword evidence="9" id="KW-0804">Transcription</keyword>
<dbReference type="Gene3D" id="3.30.160.60">
    <property type="entry name" value="Classic Zinc Finger"/>
    <property type="match status" value="6"/>
</dbReference>
<evidence type="ECO:0000256" key="5">
    <source>
        <dbReference type="ARBA" id="ARBA00022771"/>
    </source>
</evidence>
<feature type="domain" description="C2H2-type" evidence="13">
    <location>
        <begin position="193"/>
        <end position="220"/>
    </location>
</feature>
<comment type="similarity">
    <text evidence="2">Belongs to the krueppel C2H2-type zinc-finger protein family.</text>
</comment>
<organism evidence="14 16">
    <name type="scientific">Microcaecilia unicolor</name>
    <dbReference type="NCBI Taxonomy" id="1415580"/>
    <lineage>
        <taxon>Eukaryota</taxon>
        <taxon>Metazoa</taxon>
        <taxon>Chordata</taxon>
        <taxon>Craniata</taxon>
        <taxon>Vertebrata</taxon>
        <taxon>Euteleostomi</taxon>
        <taxon>Amphibia</taxon>
        <taxon>Gymnophiona</taxon>
        <taxon>Siphonopidae</taxon>
        <taxon>Microcaecilia</taxon>
    </lineage>
</organism>
<evidence type="ECO:0000256" key="6">
    <source>
        <dbReference type="ARBA" id="ARBA00022833"/>
    </source>
</evidence>
<dbReference type="PROSITE" id="PS00028">
    <property type="entry name" value="ZINC_FINGER_C2H2_1"/>
    <property type="match status" value="6"/>
</dbReference>
<evidence type="ECO:0000256" key="2">
    <source>
        <dbReference type="ARBA" id="ARBA00006991"/>
    </source>
</evidence>
<dbReference type="FunFam" id="3.30.160.60:FF:000624">
    <property type="entry name" value="zinc finger protein 697"/>
    <property type="match status" value="1"/>
</dbReference>
<dbReference type="InterPro" id="IPR013087">
    <property type="entry name" value="Znf_C2H2_type"/>
</dbReference>
<evidence type="ECO:0000259" key="13">
    <source>
        <dbReference type="PROSITE" id="PS50157"/>
    </source>
</evidence>
<dbReference type="PANTHER" id="PTHR16515">
    <property type="entry name" value="PR DOMAIN ZINC FINGER PROTEIN"/>
    <property type="match status" value="1"/>
</dbReference>
<keyword evidence="5 11" id="KW-0863">Zinc-finger</keyword>
<feature type="domain" description="C2H2-type" evidence="13">
    <location>
        <begin position="282"/>
        <end position="309"/>
    </location>
</feature>
<dbReference type="GO" id="GO:0003690">
    <property type="term" value="F:double-stranded DNA binding"/>
    <property type="evidence" value="ECO:0007669"/>
    <property type="project" value="UniProtKB-ARBA"/>
</dbReference>
<dbReference type="FunFam" id="3.30.160.60:FF:000100">
    <property type="entry name" value="Zinc finger 45-like"/>
    <property type="match status" value="1"/>
</dbReference>
<feature type="region of interest" description="Disordered" evidence="12">
    <location>
        <begin position="16"/>
        <end position="45"/>
    </location>
</feature>
<dbReference type="CTD" id="284346"/>
<evidence type="ECO:0000313" key="16">
    <source>
        <dbReference type="RefSeq" id="XP_030069096.1"/>
    </source>
</evidence>
<dbReference type="GO" id="GO:0010468">
    <property type="term" value="P:regulation of gene expression"/>
    <property type="evidence" value="ECO:0007669"/>
    <property type="project" value="TreeGrafter"/>
</dbReference>
<evidence type="ECO:0000256" key="9">
    <source>
        <dbReference type="ARBA" id="ARBA00023163"/>
    </source>
</evidence>
<keyword evidence="3" id="KW-0479">Metal-binding</keyword>
<feature type="domain" description="C2H2-type" evidence="13">
    <location>
        <begin position="249"/>
        <end position="271"/>
    </location>
</feature>
<dbReference type="AlphaFoldDB" id="A0A6P7YX26"/>
<dbReference type="OrthoDB" id="654211at2759"/>
<keyword evidence="14" id="KW-1185">Reference proteome</keyword>
<dbReference type="GeneID" id="115476704"/>
<evidence type="ECO:0000313" key="15">
    <source>
        <dbReference type="RefSeq" id="XP_030069095.1"/>
    </source>
</evidence>
<dbReference type="KEGG" id="muo:115476704"/>
<feature type="domain" description="C2H2-type" evidence="13">
    <location>
        <begin position="137"/>
        <end position="164"/>
    </location>
</feature>
<gene>
    <name evidence="15 16" type="primary">ZNF575</name>
</gene>
<dbReference type="PANTHER" id="PTHR16515:SF58">
    <property type="entry name" value="ZINC FINGER PROTEIN 22"/>
    <property type="match status" value="1"/>
</dbReference>
<keyword evidence="10" id="KW-0539">Nucleus</keyword>
<feature type="compositionally biased region" description="Polar residues" evidence="12">
    <location>
        <begin position="27"/>
        <end position="39"/>
    </location>
</feature>
<evidence type="ECO:0000256" key="4">
    <source>
        <dbReference type="ARBA" id="ARBA00022737"/>
    </source>
</evidence>
<dbReference type="FunFam" id="3.30.160.60:FF:001370">
    <property type="entry name" value="Zinc finger protein"/>
    <property type="match status" value="2"/>
</dbReference>
<dbReference type="FunFam" id="3.30.160.60:FF:000759">
    <property type="entry name" value="zinc finger protein 16"/>
    <property type="match status" value="1"/>
</dbReference>
<dbReference type="InterPro" id="IPR050331">
    <property type="entry name" value="Zinc_finger"/>
</dbReference>
<dbReference type="SMART" id="SM00355">
    <property type="entry name" value="ZnF_C2H2"/>
    <property type="match status" value="6"/>
</dbReference>
<evidence type="ECO:0000256" key="10">
    <source>
        <dbReference type="ARBA" id="ARBA00023242"/>
    </source>
</evidence>
<feature type="compositionally biased region" description="Basic and acidic residues" evidence="12">
    <location>
        <begin position="304"/>
        <end position="325"/>
    </location>
</feature>